<keyword evidence="1" id="KW-0378">Hydrolase</keyword>
<dbReference type="InterPro" id="IPR008969">
    <property type="entry name" value="CarboxyPept-like_regulatory"/>
</dbReference>
<dbReference type="SUPFAM" id="SSF49464">
    <property type="entry name" value="Carboxypeptidase regulatory domain-like"/>
    <property type="match status" value="1"/>
</dbReference>
<evidence type="ECO:0000313" key="1">
    <source>
        <dbReference type="EMBL" id="SFS35479.1"/>
    </source>
</evidence>
<dbReference type="RefSeq" id="WP_091832964.1">
    <property type="nucleotide sequence ID" value="NZ_FPAA01000001.1"/>
</dbReference>
<reference evidence="2" key="1">
    <citation type="submission" date="2016-10" db="EMBL/GenBank/DDBJ databases">
        <authorList>
            <person name="Varghese N."/>
            <person name="Submissions S."/>
        </authorList>
    </citation>
    <scope>NUCLEOTIDE SEQUENCE [LARGE SCALE GENOMIC DNA]</scope>
    <source>
        <strain evidence="2">DSM 45789</strain>
    </source>
</reference>
<dbReference type="OrthoDB" id="2991468at2"/>
<dbReference type="PROSITE" id="PS51257">
    <property type="entry name" value="PROKAR_LIPOPROTEIN"/>
    <property type="match status" value="1"/>
</dbReference>
<dbReference type="Gene3D" id="2.60.40.1120">
    <property type="entry name" value="Carboxypeptidase-like, regulatory domain"/>
    <property type="match status" value="1"/>
</dbReference>
<proteinExistence type="predicted"/>
<dbReference type="AlphaFoldDB" id="A0A1I6P5M5"/>
<accession>A0A1I6P5M5</accession>
<keyword evidence="1" id="KW-0121">Carboxypeptidase</keyword>
<dbReference type="GO" id="GO:0004180">
    <property type="term" value="F:carboxypeptidase activity"/>
    <property type="evidence" value="ECO:0007669"/>
    <property type="project" value="UniProtKB-KW"/>
</dbReference>
<organism evidence="1 2">
    <name type="scientific">Marininema halotolerans</name>
    <dbReference type="NCBI Taxonomy" id="1155944"/>
    <lineage>
        <taxon>Bacteria</taxon>
        <taxon>Bacillati</taxon>
        <taxon>Bacillota</taxon>
        <taxon>Bacilli</taxon>
        <taxon>Bacillales</taxon>
        <taxon>Thermoactinomycetaceae</taxon>
        <taxon>Marininema</taxon>
    </lineage>
</organism>
<keyword evidence="2" id="KW-1185">Reference proteome</keyword>
<sequence>MYRTRWIFISLILFLVAIVTGCSFSHNQPKAKETIMLKGTVTDEKGNPIAQASVVPESKANPPVEVPEKTVYTDEDGTFVWHLKPGPYDLSVFKDGYKRATQRINLSTKQKTASTTIVLQKSHH</sequence>
<name>A0A1I6P5M5_9BACL</name>
<dbReference type="Pfam" id="PF13620">
    <property type="entry name" value="CarboxypepD_reg"/>
    <property type="match status" value="1"/>
</dbReference>
<dbReference type="Proteomes" id="UP000198660">
    <property type="component" value="Unassembled WGS sequence"/>
</dbReference>
<gene>
    <name evidence="1" type="ORF">SAMN05444972_101374</name>
</gene>
<evidence type="ECO:0000313" key="2">
    <source>
        <dbReference type="Proteomes" id="UP000198660"/>
    </source>
</evidence>
<dbReference type="EMBL" id="FPAA01000001">
    <property type="protein sequence ID" value="SFS35479.1"/>
    <property type="molecule type" value="Genomic_DNA"/>
</dbReference>
<keyword evidence="1" id="KW-0645">Protease</keyword>
<protein>
    <submittedName>
        <fullName evidence="1">Carboxypeptidase regulatory-like domain-containing protein</fullName>
    </submittedName>
</protein>